<proteinExistence type="predicted"/>
<keyword evidence="2" id="KW-1185">Reference proteome</keyword>
<sequence length="383" mass="43558">MAQTIPQELWDDIVDVLHDSPDDLKSCSLVCRAFVARAQSHVFGTISIGRAPRYEYFDRPLQAKWLARLIRLVDLMKCSSPHLISYVHTLDIESCDAGEILILMAQIPWSRVRTLSLRHIPVQELGRVLDSVHMLVSISSLQRLRLESGRREWSMEDVHAIFTHCSPTLVSLEIVGYGLKPNSLVNLPTSDFALAPSRRKIRDLRFWNSPSVVDLLNHPACPFDCSSLSHVRLVWMKPNPTLNGFLHRTAATIQSLHIAANQEKFDDLDLASFPAVHRICIDLFADSFAVYRLLVRWPTPERISSICVITSSAHIEYLSRTRPCGLLDYLDYFASKLPSLYRVEIEVSMTKLQPGYRPSLSRQDVHCGEGYVLLMNTANNRRI</sequence>
<protein>
    <recommendedName>
        <fullName evidence="3">F-box domain-containing protein</fullName>
    </recommendedName>
</protein>
<dbReference type="OrthoDB" id="2968433at2759"/>
<dbReference type="SUPFAM" id="SSF52047">
    <property type="entry name" value="RNI-like"/>
    <property type="match status" value="1"/>
</dbReference>
<evidence type="ECO:0000313" key="1">
    <source>
        <dbReference type="EMBL" id="KAF7367904.1"/>
    </source>
</evidence>
<evidence type="ECO:0008006" key="3">
    <source>
        <dbReference type="Google" id="ProtNLM"/>
    </source>
</evidence>
<accession>A0A8H6YZ24</accession>
<dbReference type="AlphaFoldDB" id="A0A8H6YZ24"/>
<dbReference type="EMBL" id="JACAZH010000005">
    <property type="protein sequence ID" value="KAF7367904.1"/>
    <property type="molecule type" value="Genomic_DNA"/>
</dbReference>
<dbReference type="Proteomes" id="UP000623467">
    <property type="component" value="Unassembled WGS sequence"/>
</dbReference>
<reference evidence="1" key="1">
    <citation type="submission" date="2020-05" db="EMBL/GenBank/DDBJ databases">
        <title>Mycena genomes resolve the evolution of fungal bioluminescence.</title>
        <authorList>
            <person name="Tsai I.J."/>
        </authorList>
    </citation>
    <scope>NUCLEOTIDE SEQUENCE</scope>
    <source>
        <strain evidence="1">160909Yilan</strain>
    </source>
</reference>
<organism evidence="1 2">
    <name type="scientific">Mycena sanguinolenta</name>
    <dbReference type="NCBI Taxonomy" id="230812"/>
    <lineage>
        <taxon>Eukaryota</taxon>
        <taxon>Fungi</taxon>
        <taxon>Dikarya</taxon>
        <taxon>Basidiomycota</taxon>
        <taxon>Agaricomycotina</taxon>
        <taxon>Agaricomycetes</taxon>
        <taxon>Agaricomycetidae</taxon>
        <taxon>Agaricales</taxon>
        <taxon>Marasmiineae</taxon>
        <taxon>Mycenaceae</taxon>
        <taxon>Mycena</taxon>
    </lineage>
</organism>
<name>A0A8H6YZ24_9AGAR</name>
<evidence type="ECO:0000313" key="2">
    <source>
        <dbReference type="Proteomes" id="UP000623467"/>
    </source>
</evidence>
<comment type="caution">
    <text evidence="1">The sequence shown here is derived from an EMBL/GenBank/DDBJ whole genome shotgun (WGS) entry which is preliminary data.</text>
</comment>
<gene>
    <name evidence="1" type="ORF">MSAN_00855200</name>
</gene>